<organism evidence="10 11">
    <name type="scientific">Rotaria magnacalcarata</name>
    <dbReference type="NCBI Taxonomy" id="392030"/>
    <lineage>
        <taxon>Eukaryota</taxon>
        <taxon>Metazoa</taxon>
        <taxon>Spiralia</taxon>
        <taxon>Gnathifera</taxon>
        <taxon>Rotifera</taxon>
        <taxon>Eurotatoria</taxon>
        <taxon>Bdelloidea</taxon>
        <taxon>Philodinida</taxon>
        <taxon>Philodinidae</taxon>
        <taxon>Rotaria</taxon>
    </lineage>
</organism>
<evidence type="ECO:0000256" key="3">
    <source>
        <dbReference type="ARBA" id="ARBA00022679"/>
    </source>
</evidence>
<dbReference type="SMART" id="SM00647">
    <property type="entry name" value="IBR"/>
    <property type="match status" value="2"/>
</dbReference>
<dbReference type="PANTHER" id="PTHR11685">
    <property type="entry name" value="RBR FAMILY RING FINGER AND IBR DOMAIN-CONTAINING"/>
    <property type="match status" value="1"/>
</dbReference>
<sequence>RWCPGKKCGCIINATSLTSAYNYAQLITCDHCQTSFCFQCAQSWHDPIKCILLLQWNKKMFDDSETVVWLKANTKSCPKCKVNIEKNGGCNHMTCGHCCHEFCWLYFGKYNEFHFELLYSTNHIKLL</sequence>
<feature type="domain" description="RING-type" evidence="9">
    <location>
        <begin position="1"/>
        <end position="125"/>
    </location>
</feature>
<evidence type="ECO:0000256" key="1">
    <source>
        <dbReference type="ARBA" id="ARBA00001798"/>
    </source>
</evidence>
<keyword evidence="3" id="KW-0808">Transferase</keyword>
<evidence type="ECO:0000256" key="6">
    <source>
        <dbReference type="ARBA" id="ARBA00022771"/>
    </source>
</evidence>
<keyword evidence="8" id="KW-0862">Zinc</keyword>
<dbReference type="EC" id="2.3.2.31" evidence="2"/>
<name>A0A8S3JEH8_9BILA</name>
<evidence type="ECO:0000256" key="7">
    <source>
        <dbReference type="ARBA" id="ARBA00022786"/>
    </source>
</evidence>
<dbReference type="GO" id="GO:0008270">
    <property type="term" value="F:zinc ion binding"/>
    <property type="evidence" value="ECO:0007669"/>
    <property type="project" value="UniProtKB-KW"/>
</dbReference>
<dbReference type="PROSITE" id="PS51873">
    <property type="entry name" value="TRIAD"/>
    <property type="match status" value="1"/>
</dbReference>
<comment type="caution">
    <text evidence="10">The sequence shown here is derived from an EMBL/GenBank/DDBJ whole genome shotgun (WGS) entry which is preliminary data.</text>
</comment>
<dbReference type="Gene3D" id="1.20.120.1750">
    <property type="match status" value="1"/>
</dbReference>
<evidence type="ECO:0000256" key="2">
    <source>
        <dbReference type="ARBA" id="ARBA00012251"/>
    </source>
</evidence>
<reference evidence="10" key="1">
    <citation type="submission" date="2021-02" db="EMBL/GenBank/DDBJ databases">
        <authorList>
            <person name="Nowell W R."/>
        </authorList>
    </citation>
    <scope>NUCLEOTIDE SEQUENCE</scope>
</reference>
<evidence type="ECO:0000259" key="9">
    <source>
        <dbReference type="PROSITE" id="PS51873"/>
    </source>
</evidence>
<keyword evidence="6" id="KW-0863">Zinc-finger</keyword>
<dbReference type="Proteomes" id="UP000681720">
    <property type="component" value="Unassembled WGS sequence"/>
</dbReference>
<evidence type="ECO:0000256" key="8">
    <source>
        <dbReference type="ARBA" id="ARBA00022833"/>
    </source>
</evidence>
<evidence type="ECO:0000313" key="11">
    <source>
        <dbReference type="Proteomes" id="UP000681720"/>
    </source>
</evidence>
<keyword evidence="4" id="KW-0479">Metal-binding</keyword>
<dbReference type="Pfam" id="PF22191">
    <property type="entry name" value="IBR_1"/>
    <property type="match status" value="1"/>
</dbReference>
<dbReference type="AlphaFoldDB" id="A0A8S3JEH8"/>
<dbReference type="InterPro" id="IPR031127">
    <property type="entry name" value="E3_UB_ligase_RBR"/>
</dbReference>
<evidence type="ECO:0000313" key="10">
    <source>
        <dbReference type="EMBL" id="CAF5216908.1"/>
    </source>
</evidence>
<gene>
    <name evidence="10" type="ORF">GIL414_LOCUS82138</name>
</gene>
<keyword evidence="5" id="KW-0677">Repeat</keyword>
<dbReference type="InterPro" id="IPR002867">
    <property type="entry name" value="IBR_dom"/>
</dbReference>
<dbReference type="GO" id="GO:0061630">
    <property type="term" value="F:ubiquitin protein ligase activity"/>
    <property type="evidence" value="ECO:0007669"/>
    <property type="project" value="UniProtKB-EC"/>
</dbReference>
<accession>A0A8S3JEH8</accession>
<proteinExistence type="predicted"/>
<protein>
    <recommendedName>
        <fullName evidence="2">RBR-type E3 ubiquitin transferase</fullName>
        <ecNumber evidence="2">2.3.2.31</ecNumber>
    </recommendedName>
</protein>
<dbReference type="Pfam" id="PF01485">
    <property type="entry name" value="IBR"/>
    <property type="match status" value="1"/>
</dbReference>
<feature type="non-terminal residue" evidence="10">
    <location>
        <position position="1"/>
    </location>
</feature>
<evidence type="ECO:0000256" key="4">
    <source>
        <dbReference type="ARBA" id="ARBA00022723"/>
    </source>
</evidence>
<dbReference type="EMBL" id="CAJOBJ010359306">
    <property type="protein sequence ID" value="CAF5216908.1"/>
    <property type="molecule type" value="Genomic_DNA"/>
</dbReference>
<dbReference type="InterPro" id="IPR044066">
    <property type="entry name" value="TRIAD_supradom"/>
</dbReference>
<comment type="catalytic activity">
    <reaction evidence="1">
        <text>[E2 ubiquitin-conjugating enzyme]-S-ubiquitinyl-L-cysteine + [acceptor protein]-L-lysine = [E2 ubiquitin-conjugating enzyme]-L-cysteine + [acceptor protein]-N(6)-ubiquitinyl-L-lysine.</text>
        <dbReference type="EC" id="2.3.2.31"/>
    </reaction>
</comment>
<dbReference type="SUPFAM" id="SSF57850">
    <property type="entry name" value="RING/U-box"/>
    <property type="match status" value="2"/>
</dbReference>
<keyword evidence="7" id="KW-0833">Ubl conjugation pathway</keyword>
<evidence type="ECO:0000256" key="5">
    <source>
        <dbReference type="ARBA" id="ARBA00022737"/>
    </source>
</evidence>
<dbReference type="GO" id="GO:0016567">
    <property type="term" value="P:protein ubiquitination"/>
    <property type="evidence" value="ECO:0007669"/>
    <property type="project" value="InterPro"/>
</dbReference>